<dbReference type="EMBL" id="FN648013">
    <property type="protein sequence ID" value="CBJ29287.1"/>
    <property type="molecule type" value="Genomic_DNA"/>
</dbReference>
<proteinExistence type="predicted"/>
<dbReference type="Gene3D" id="1.25.40.10">
    <property type="entry name" value="Tetratricopeptide repeat domain"/>
    <property type="match status" value="1"/>
</dbReference>
<dbReference type="NCBIfam" id="TIGR00756">
    <property type="entry name" value="PPR"/>
    <property type="match status" value="1"/>
</dbReference>
<dbReference type="Pfam" id="PF17177">
    <property type="entry name" value="PPR_long"/>
    <property type="match status" value="1"/>
</dbReference>
<evidence type="ECO:0000259" key="4">
    <source>
        <dbReference type="Pfam" id="PF17177"/>
    </source>
</evidence>
<accession>D7FK82</accession>
<dbReference type="PROSITE" id="PS51375">
    <property type="entry name" value="PPR"/>
    <property type="match status" value="1"/>
</dbReference>
<reference evidence="5 6" key="1">
    <citation type="journal article" date="2010" name="Nature">
        <title>The Ectocarpus genome and the independent evolution of multicellularity in brown algae.</title>
        <authorList>
            <person name="Cock J.M."/>
            <person name="Sterck L."/>
            <person name="Rouze P."/>
            <person name="Scornet D."/>
            <person name="Allen A.E."/>
            <person name="Amoutzias G."/>
            <person name="Anthouard V."/>
            <person name="Artiguenave F."/>
            <person name="Aury J.M."/>
            <person name="Badger J.H."/>
            <person name="Beszteri B."/>
            <person name="Billiau K."/>
            <person name="Bonnet E."/>
            <person name="Bothwell J.H."/>
            <person name="Bowler C."/>
            <person name="Boyen C."/>
            <person name="Brownlee C."/>
            <person name="Carrano C.J."/>
            <person name="Charrier B."/>
            <person name="Cho G.Y."/>
            <person name="Coelho S.M."/>
            <person name="Collen J."/>
            <person name="Corre E."/>
            <person name="Da Silva C."/>
            <person name="Delage L."/>
            <person name="Delaroque N."/>
            <person name="Dittami S.M."/>
            <person name="Doulbeau S."/>
            <person name="Elias M."/>
            <person name="Farnham G."/>
            <person name="Gachon C.M."/>
            <person name="Gschloessl B."/>
            <person name="Heesch S."/>
            <person name="Jabbari K."/>
            <person name="Jubin C."/>
            <person name="Kawai H."/>
            <person name="Kimura K."/>
            <person name="Kloareg B."/>
            <person name="Kupper F.C."/>
            <person name="Lang D."/>
            <person name="Le Bail A."/>
            <person name="Leblanc C."/>
            <person name="Lerouge P."/>
            <person name="Lohr M."/>
            <person name="Lopez P.J."/>
            <person name="Martens C."/>
            <person name="Maumus F."/>
            <person name="Michel G."/>
            <person name="Miranda-Saavedra D."/>
            <person name="Morales J."/>
            <person name="Moreau H."/>
            <person name="Motomura T."/>
            <person name="Nagasato C."/>
            <person name="Napoli C.A."/>
            <person name="Nelson D.R."/>
            <person name="Nyvall-Collen P."/>
            <person name="Peters A.F."/>
            <person name="Pommier C."/>
            <person name="Potin P."/>
            <person name="Poulain J."/>
            <person name="Quesneville H."/>
            <person name="Read B."/>
            <person name="Rensing S.A."/>
            <person name="Ritter A."/>
            <person name="Rousvoal S."/>
            <person name="Samanta M."/>
            <person name="Samson G."/>
            <person name="Schroeder D.C."/>
            <person name="Segurens B."/>
            <person name="Strittmatter M."/>
            <person name="Tonon T."/>
            <person name="Tregear J.W."/>
            <person name="Valentin K."/>
            <person name="von Dassow P."/>
            <person name="Yamagishi T."/>
            <person name="Van de Peer Y."/>
            <person name="Wincker P."/>
        </authorList>
    </citation>
    <scope>NUCLEOTIDE SEQUENCE [LARGE SCALE GENOMIC DNA]</scope>
    <source>
        <strain evidence="6">Ec32 / CCAP1310/4</strain>
    </source>
</reference>
<name>D7FK82_ECTSI</name>
<evidence type="ECO:0000256" key="3">
    <source>
        <dbReference type="SAM" id="MobiDB-lite"/>
    </source>
</evidence>
<evidence type="ECO:0000313" key="5">
    <source>
        <dbReference type="EMBL" id="CBJ29287.1"/>
    </source>
</evidence>
<dbReference type="EMBL" id="FN649737">
    <property type="protein sequence ID" value="CBJ29287.1"/>
    <property type="molecule type" value="Genomic_DNA"/>
</dbReference>
<organism evidence="5 6">
    <name type="scientific">Ectocarpus siliculosus</name>
    <name type="common">Brown alga</name>
    <name type="synonym">Conferva siliculosa</name>
    <dbReference type="NCBI Taxonomy" id="2880"/>
    <lineage>
        <taxon>Eukaryota</taxon>
        <taxon>Sar</taxon>
        <taxon>Stramenopiles</taxon>
        <taxon>Ochrophyta</taxon>
        <taxon>PX clade</taxon>
        <taxon>Phaeophyceae</taxon>
        <taxon>Ectocarpales</taxon>
        <taxon>Ectocarpaceae</taxon>
        <taxon>Ectocarpus</taxon>
    </lineage>
</organism>
<feature type="region of interest" description="Disordered" evidence="3">
    <location>
        <begin position="61"/>
        <end position="95"/>
    </location>
</feature>
<dbReference type="InParanoid" id="D7FK82"/>
<dbReference type="InterPro" id="IPR002885">
    <property type="entry name" value="PPR_rpt"/>
</dbReference>
<dbReference type="PANTHER" id="PTHR47447">
    <property type="entry name" value="OS03G0856100 PROTEIN"/>
    <property type="match status" value="1"/>
</dbReference>
<dbReference type="PANTHER" id="PTHR47447:SF17">
    <property type="entry name" value="OS12G0638900 PROTEIN"/>
    <property type="match status" value="1"/>
</dbReference>
<dbReference type="InterPro" id="IPR011990">
    <property type="entry name" value="TPR-like_helical_dom_sf"/>
</dbReference>
<dbReference type="InterPro" id="IPR033443">
    <property type="entry name" value="PROP1-like_PPR_dom"/>
</dbReference>
<evidence type="ECO:0000313" key="6">
    <source>
        <dbReference type="Proteomes" id="UP000002630"/>
    </source>
</evidence>
<dbReference type="AlphaFoldDB" id="D7FK82"/>
<keyword evidence="1" id="KW-0677">Repeat</keyword>
<evidence type="ECO:0000256" key="1">
    <source>
        <dbReference type="ARBA" id="ARBA00022737"/>
    </source>
</evidence>
<dbReference type="STRING" id="2880.D7FK82"/>
<dbReference type="OrthoDB" id="1900964at2759"/>
<evidence type="ECO:0000256" key="2">
    <source>
        <dbReference type="PROSITE-ProRule" id="PRU00708"/>
    </source>
</evidence>
<feature type="repeat" description="PPR" evidence="2">
    <location>
        <begin position="188"/>
        <end position="222"/>
    </location>
</feature>
<gene>
    <name evidence="5" type="ORF">Esi_0142_0028</name>
</gene>
<sequence length="265" mass="27894">MLRARTLAAQCLRREAAARSRCSGRSAGAACAAAMPTPGSSRVVHAGCTLRRCLQSDAPGAATATTQSDGSGGLMQHSDVAAQGSQEAGALRTAPAPDPALRFDFDDDVAGLVERLNYLGTQNRDNSNRNNGASAAKEGLQLLQAARSRGTKDARLYKAVFKLLSVNTNAAAISSLSEQMKQDGIKPDVETYNLIIYGYASSKDVAGARRTYEELLSSGLEANETTLSNMVVANSWKDIDEMRRFGSAGGTHTAPGCCTVEFSPL</sequence>
<feature type="domain" description="PROP1-like PPR" evidence="4">
    <location>
        <begin position="133"/>
        <end position="230"/>
    </location>
</feature>
<dbReference type="Proteomes" id="UP000002630">
    <property type="component" value="Linkage Group LG12"/>
</dbReference>
<keyword evidence="6" id="KW-1185">Reference proteome</keyword>
<protein>
    <submittedName>
        <fullName evidence="5">Pentatricopeptide (PPR) repeat-containing protein</fullName>
    </submittedName>
</protein>